<evidence type="ECO:0000313" key="5">
    <source>
        <dbReference type="Proteomes" id="UP000620124"/>
    </source>
</evidence>
<dbReference type="PANTHER" id="PTHR40124">
    <property type="match status" value="1"/>
</dbReference>
<feature type="region of interest" description="Disordered" evidence="1">
    <location>
        <begin position="159"/>
        <end position="182"/>
    </location>
</feature>
<protein>
    <submittedName>
        <fullName evidence="4">Polysaccharide lyase family 14 protein</fullName>
    </submittedName>
</protein>
<proteinExistence type="predicted"/>
<evidence type="ECO:0000256" key="1">
    <source>
        <dbReference type="SAM" id="MobiDB-lite"/>
    </source>
</evidence>
<dbReference type="EMBL" id="JACAZI010000008">
    <property type="protein sequence ID" value="KAF7353818.1"/>
    <property type="molecule type" value="Genomic_DNA"/>
</dbReference>
<feature type="region of interest" description="Disordered" evidence="1">
    <location>
        <begin position="455"/>
        <end position="486"/>
    </location>
</feature>
<dbReference type="Gene3D" id="2.60.120.200">
    <property type="match status" value="2"/>
</dbReference>
<gene>
    <name evidence="4" type="ORF">MVEN_01067400</name>
</gene>
<keyword evidence="2" id="KW-0732">Signal</keyword>
<feature type="domain" description="Polysaccharide lyase 14" evidence="3">
    <location>
        <begin position="274"/>
        <end position="457"/>
    </location>
</feature>
<dbReference type="OrthoDB" id="10069995at2759"/>
<feature type="domain" description="Polysaccharide lyase 14" evidence="3">
    <location>
        <begin position="585"/>
        <end position="617"/>
    </location>
</feature>
<feature type="compositionally biased region" description="Low complexity" evidence="1">
    <location>
        <begin position="159"/>
        <end position="179"/>
    </location>
</feature>
<dbReference type="Pfam" id="PF21294">
    <property type="entry name" value="Polysacc_lyase_14"/>
    <property type="match status" value="2"/>
</dbReference>
<evidence type="ECO:0000256" key="2">
    <source>
        <dbReference type="SAM" id="SignalP"/>
    </source>
</evidence>
<feature type="signal peptide" evidence="2">
    <location>
        <begin position="1"/>
        <end position="21"/>
    </location>
</feature>
<keyword evidence="4" id="KW-0456">Lyase</keyword>
<keyword evidence="5" id="KW-1185">Reference proteome</keyword>
<feature type="chain" id="PRO_5034305135" evidence="2">
    <location>
        <begin position="22"/>
        <end position="623"/>
    </location>
</feature>
<dbReference type="PANTHER" id="PTHR40124:SF1">
    <property type="entry name" value="DISAGGREGATASE RELATED REPEAT PROTEIN"/>
    <property type="match status" value="1"/>
</dbReference>
<reference evidence="4" key="1">
    <citation type="submission" date="2020-05" db="EMBL/GenBank/DDBJ databases">
        <title>Mycena genomes resolve the evolution of fungal bioluminescence.</title>
        <authorList>
            <person name="Tsai I.J."/>
        </authorList>
    </citation>
    <scope>NUCLEOTIDE SEQUENCE</scope>
    <source>
        <strain evidence="4">CCC161011</strain>
    </source>
</reference>
<dbReference type="GO" id="GO:0016829">
    <property type="term" value="F:lyase activity"/>
    <property type="evidence" value="ECO:0007669"/>
    <property type="project" value="UniProtKB-KW"/>
</dbReference>
<comment type="caution">
    <text evidence="4">The sequence shown here is derived from an EMBL/GenBank/DDBJ whole genome shotgun (WGS) entry which is preliminary data.</text>
</comment>
<evidence type="ECO:0000313" key="4">
    <source>
        <dbReference type="EMBL" id="KAF7353818.1"/>
    </source>
</evidence>
<feature type="compositionally biased region" description="Low complexity" evidence="1">
    <location>
        <begin position="455"/>
        <end position="468"/>
    </location>
</feature>
<sequence>MTFMVWLSALALSLLYGLVFSFPVPDDSSPTSLLTPPISVADTDGLVASEDSPLDAVNTLLLVAPAQITALPFFLPPQPSDPPLATAEDPGSVHYYSPLFSIDTDMSQSATSIAIVTDTVTDTQTQTQTLTESPTTRITTMTAARETVTEIVTVFVPTSTQPPATSASTTPAPDASSGARTKAASWAAPPQMKDLSAFNISAFPAGQQNLALVTGIPASATTGASASATADPLFPAFLDPLLPLPMPTSSSAPFGSNSASASNSNSDSYMTWDNTSVALQLLYPARSANPAAKPVGGAEFYATPLDLAQAQVVEMTYSVFFPADFNWVKCGKLPGLFGGRGAGCSGGDAATDCFSTRLMWRQKGAGELYLYAPKDKQTEALCNDPQSVCDADYGLSVGRDSFKWRAGGWTTVTQIVRLNTPGKQDGGFALYVNGERRIWREDVYYRAAPPNASKSVFASATSSTSSASDGDKDGDGDGDGDDPLGLGTLLPTLLPGLLGPRATVEGPLLLPVPTPTPTTAPPTKDGDIVLPSDAEWAVEVPPAPVPAQNDAAETITTTMSTVTTTVIVYPTLLPASDQAAPRTGPVEFVGIFFSTFFGGHGAAYTTPRDQYVWFKDFALALNQ</sequence>
<dbReference type="AlphaFoldDB" id="A0A8H7D049"/>
<evidence type="ECO:0000259" key="3">
    <source>
        <dbReference type="Pfam" id="PF21294"/>
    </source>
</evidence>
<dbReference type="InterPro" id="IPR048958">
    <property type="entry name" value="Polysacc_lyase_14"/>
</dbReference>
<dbReference type="Proteomes" id="UP000620124">
    <property type="component" value="Unassembled WGS sequence"/>
</dbReference>
<accession>A0A8H7D049</accession>
<organism evidence="4 5">
    <name type="scientific">Mycena venus</name>
    <dbReference type="NCBI Taxonomy" id="2733690"/>
    <lineage>
        <taxon>Eukaryota</taxon>
        <taxon>Fungi</taxon>
        <taxon>Dikarya</taxon>
        <taxon>Basidiomycota</taxon>
        <taxon>Agaricomycotina</taxon>
        <taxon>Agaricomycetes</taxon>
        <taxon>Agaricomycetidae</taxon>
        <taxon>Agaricales</taxon>
        <taxon>Marasmiineae</taxon>
        <taxon>Mycenaceae</taxon>
        <taxon>Mycena</taxon>
    </lineage>
</organism>
<name>A0A8H7D049_9AGAR</name>